<sequence>MATTMVSNYHDCFGGLEYISFVEYENNDFYYIGLHRNAQKQWVWYNYDGSEFPLGNYTNWDHGYNENSHGDCVKEVNHNDSAINFRWRTTSCFTDAPTVMCQERACDTDFDQCFAVLK</sequence>
<reference evidence="3" key="1">
    <citation type="submission" date="2022-11" db="UniProtKB">
        <authorList>
            <consortium name="WormBaseParasite"/>
        </authorList>
    </citation>
    <scope>IDENTIFICATION</scope>
</reference>
<name>A0A914EIM4_9BILA</name>
<dbReference type="Gene3D" id="3.10.100.10">
    <property type="entry name" value="Mannose-Binding Protein A, subunit A"/>
    <property type="match status" value="1"/>
</dbReference>
<protein>
    <submittedName>
        <fullName evidence="3">C-type lectin domain-containing protein</fullName>
    </submittedName>
</protein>
<dbReference type="InterPro" id="IPR016186">
    <property type="entry name" value="C-type_lectin-like/link_sf"/>
</dbReference>
<dbReference type="InterPro" id="IPR016187">
    <property type="entry name" value="CTDL_fold"/>
</dbReference>
<organism evidence="2 3">
    <name type="scientific">Acrobeloides nanus</name>
    <dbReference type="NCBI Taxonomy" id="290746"/>
    <lineage>
        <taxon>Eukaryota</taxon>
        <taxon>Metazoa</taxon>
        <taxon>Ecdysozoa</taxon>
        <taxon>Nematoda</taxon>
        <taxon>Chromadorea</taxon>
        <taxon>Rhabditida</taxon>
        <taxon>Tylenchina</taxon>
        <taxon>Cephalobomorpha</taxon>
        <taxon>Cephaloboidea</taxon>
        <taxon>Cephalobidae</taxon>
        <taxon>Acrobeloides</taxon>
    </lineage>
</organism>
<evidence type="ECO:0000313" key="3">
    <source>
        <dbReference type="WBParaSite" id="ACRNAN_scaffold8590.g32129.t1"/>
    </source>
</evidence>
<dbReference type="CDD" id="cd00037">
    <property type="entry name" value="CLECT"/>
    <property type="match status" value="1"/>
</dbReference>
<feature type="domain" description="C-type lectin" evidence="1">
    <location>
        <begin position="17"/>
        <end position="92"/>
    </location>
</feature>
<keyword evidence="2" id="KW-1185">Reference proteome</keyword>
<evidence type="ECO:0000259" key="1">
    <source>
        <dbReference type="PROSITE" id="PS50041"/>
    </source>
</evidence>
<dbReference type="AlphaFoldDB" id="A0A914EIM4"/>
<proteinExistence type="predicted"/>
<dbReference type="Proteomes" id="UP000887540">
    <property type="component" value="Unplaced"/>
</dbReference>
<dbReference type="InterPro" id="IPR001304">
    <property type="entry name" value="C-type_lectin-like"/>
</dbReference>
<accession>A0A914EIM4</accession>
<evidence type="ECO:0000313" key="2">
    <source>
        <dbReference type="Proteomes" id="UP000887540"/>
    </source>
</evidence>
<dbReference type="SUPFAM" id="SSF56436">
    <property type="entry name" value="C-type lectin-like"/>
    <property type="match status" value="1"/>
</dbReference>
<dbReference type="PROSITE" id="PS50041">
    <property type="entry name" value="C_TYPE_LECTIN_2"/>
    <property type="match status" value="1"/>
</dbReference>
<dbReference type="WBParaSite" id="ACRNAN_scaffold8590.g32129.t1">
    <property type="protein sequence ID" value="ACRNAN_scaffold8590.g32129.t1"/>
    <property type="gene ID" value="ACRNAN_scaffold8590.g32129"/>
</dbReference>